<feature type="binding site" evidence="4">
    <location>
        <position position="224"/>
    </location>
    <ligand>
        <name>a divalent metal cation</name>
        <dbReference type="ChEBI" id="CHEBI:60240"/>
        <label>1</label>
    </ligand>
</feature>
<dbReference type="EMBL" id="JACOQI010000002">
    <property type="protein sequence ID" value="MBC5769266.1"/>
    <property type="molecule type" value="Genomic_DNA"/>
</dbReference>
<protein>
    <recommendedName>
        <fullName evidence="2">GTP cyclohydrolase 1 type 2 homolog</fullName>
    </recommendedName>
</protein>
<dbReference type="AlphaFoldDB" id="A0A923S674"/>
<accession>A0A923S674</accession>
<sequence length="265" mass="28974">MPTVAQIEQALFQLAPKDLAFDWDNVGHLEGSPDQEVQRVLVALDVTENVVSEAEKLGCQLIVSHHPLMNVRWHQAEMQTLRPDRYLGRLLRRLVKADISVISMHTNLDIAPGGVNDALAEALRIEDPGPMPGDETGLCRVGRLRNPVKLSDFAGEVCKALHANGVRYAGDRPVEYIAVGGGACGDEIDAVIAAGCDTFVTSDLTYHQFLDAAPKGINLIDAGHFPTEDPVCAKIVAYLEKEFPQLIIIKSTSHKEVIQYFVEGE</sequence>
<dbReference type="InterPro" id="IPR036069">
    <property type="entry name" value="DUF34/NIF3_sf"/>
</dbReference>
<dbReference type="NCBIfam" id="TIGR00486">
    <property type="entry name" value="YbgI_SA1388"/>
    <property type="match status" value="1"/>
</dbReference>
<evidence type="ECO:0000256" key="2">
    <source>
        <dbReference type="ARBA" id="ARBA00022112"/>
    </source>
</evidence>
<dbReference type="GO" id="GO:0046872">
    <property type="term" value="F:metal ion binding"/>
    <property type="evidence" value="ECO:0007669"/>
    <property type="project" value="UniProtKB-KW"/>
</dbReference>
<feature type="binding site" evidence="4">
    <location>
        <position position="109"/>
    </location>
    <ligand>
        <name>a divalent metal cation</name>
        <dbReference type="ChEBI" id="CHEBI:60240"/>
        <label>1</label>
    </ligand>
</feature>
<dbReference type="GO" id="GO:0005737">
    <property type="term" value="C:cytoplasm"/>
    <property type="evidence" value="ECO:0007669"/>
    <property type="project" value="TreeGrafter"/>
</dbReference>
<dbReference type="RefSeq" id="WP_187013650.1">
    <property type="nucleotide sequence ID" value="NZ_JACOQI010000002.1"/>
</dbReference>
<comment type="caution">
    <text evidence="5">The sequence shown here is derived from an EMBL/GenBank/DDBJ whole genome shotgun (WGS) entry which is preliminary data.</text>
</comment>
<dbReference type="Proteomes" id="UP000620327">
    <property type="component" value="Unassembled WGS sequence"/>
</dbReference>
<feature type="binding site" evidence="4">
    <location>
        <position position="65"/>
    </location>
    <ligand>
        <name>a divalent metal cation</name>
        <dbReference type="ChEBI" id="CHEBI:60240"/>
        <label>1</label>
    </ligand>
</feature>
<keyword evidence="6" id="KW-1185">Reference proteome</keyword>
<feature type="binding site" evidence="4">
    <location>
        <position position="228"/>
    </location>
    <ligand>
        <name>a divalent metal cation</name>
        <dbReference type="ChEBI" id="CHEBI:60240"/>
        <label>1</label>
    </ligand>
</feature>
<feature type="binding site" evidence="4">
    <location>
        <position position="66"/>
    </location>
    <ligand>
        <name>a divalent metal cation</name>
        <dbReference type="ChEBI" id="CHEBI:60240"/>
        <label>1</label>
    </ligand>
</feature>
<proteinExistence type="inferred from homology"/>
<dbReference type="Pfam" id="PF01784">
    <property type="entry name" value="DUF34_NIF3"/>
    <property type="match status" value="1"/>
</dbReference>
<dbReference type="PANTHER" id="PTHR13799">
    <property type="entry name" value="NGG1 INTERACTING FACTOR 3"/>
    <property type="match status" value="1"/>
</dbReference>
<reference evidence="5" key="1">
    <citation type="submission" date="2020-08" db="EMBL/GenBank/DDBJ databases">
        <title>Genome public.</title>
        <authorList>
            <person name="Liu C."/>
            <person name="Sun Q."/>
        </authorList>
    </citation>
    <scope>NUCLEOTIDE SEQUENCE</scope>
    <source>
        <strain evidence="5">BX15</strain>
    </source>
</reference>
<gene>
    <name evidence="5" type="ORF">H8Z83_02760</name>
</gene>
<organism evidence="5 6">
    <name type="scientific">Dysosmobacter segnis</name>
    <dbReference type="NCBI Taxonomy" id="2763042"/>
    <lineage>
        <taxon>Bacteria</taxon>
        <taxon>Bacillati</taxon>
        <taxon>Bacillota</taxon>
        <taxon>Clostridia</taxon>
        <taxon>Eubacteriales</taxon>
        <taxon>Oscillospiraceae</taxon>
        <taxon>Dysosmobacter</taxon>
    </lineage>
</organism>
<evidence type="ECO:0000256" key="4">
    <source>
        <dbReference type="PIRSR" id="PIRSR602678-1"/>
    </source>
</evidence>
<dbReference type="SUPFAM" id="SSF102705">
    <property type="entry name" value="NIF3 (NGG1p interacting factor 3)-like"/>
    <property type="match status" value="1"/>
</dbReference>
<keyword evidence="3 4" id="KW-0479">Metal-binding</keyword>
<comment type="similarity">
    <text evidence="1">Belongs to the GTP cyclohydrolase I type 2/NIF3 family.</text>
</comment>
<dbReference type="PANTHER" id="PTHR13799:SF14">
    <property type="entry name" value="GTP CYCLOHYDROLASE 1 TYPE 2 HOMOLOG"/>
    <property type="match status" value="1"/>
</dbReference>
<name>A0A923S674_9FIRM</name>
<evidence type="ECO:0000256" key="1">
    <source>
        <dbReference type="ARBA" id="ARBA00006964"/>
    </source>
</evidence>
<dbReference type="InterPro" id="IPR002678">
    <property type="entry name" value="DUF34/NIF3"/>
</dbReference>
<evidence type="ECO:0000313" key="5">
    <source>
        <dbReference type="EMBL" id="MBC5769266.1"/>
    </source>
</evidence>
<dbReference type="Gene3D" id="3.40.1390.30">
    <property type="entry name" value="NIF3 (NGG1p interacting factor 3)-like"/>
    <property type="match status" value="2"/>
</dbReference>
<dbReference type="FunFam" id="3.40.1390.30:FF:000001">
    <property type="entry name" value="GTP cyclohydrolase 1 type 2"/>
    <property type="match status" value="1"/>
</dbReference>
<evidence type="ECO:0000313" key="6">
    <source>
        <dbReference type="Proteomes" id="UP000620327"/>
    </source>
</evidence>
<evidence type="ECO:0000256" key="3">
    <source>
        <dbReference type="ARBA" id="ARBA00022723"/>
    </source>
</evidence>